<dbReference type="Gene3D" id="3.40.50.300">
    <property type="entry name" value="P-loop containing nucleotide triphosphate hydrolases"/>
    <property type="match status" value="1"/>
</dbReference>
<evidence type="ECO:0000256" key="5">
    <source>
        <dbReference type="ARBA" id="ARBA00022840"/>
    </source>
</evidence>
<gene>
    <name evidence="13" type="ORF">MSSAC_0266</name>
</gene>
<dbReference type="Gene3D" id="2.40.50.140">
    <property type="entry name" value="Nucleic acid-binding proteins"/>
    <property type="match status" value="1"/>
</dbReference>
<dbReference type="SMART" id="SM00382">
    <property type="entry name" value="AAA"/>
    <property type="match status" value="1"/>
</dbReference>
<dbReference type="HOGENOM" id="CLU_000604_1_1_2"/>
<reference evidence="13 14" key="1">
    <citation type="submission" date="2014-07" db="EMBL/GenBank/DDBJ databases">
        <title>Methanogenic archaea and the global carbon cycle.</title>
        <authorList>
            <person name="Henriksen J.R."/>
            <person name="Luke J."/>
            <person name="Reinhart S."/>
            <person name="Benedict M.N."/>
            <person name="Youngblut N.D."/>
            <person name="Metcalf M.E."/>
            <person name="Whitaker R.J."/>
            <person name="Metcalf W.W."/>
        </authorList>
    </citation>
    <scope>NUCLEOTIDE SEQUENCE [LARGE SCALE GENOMIC DNA]</scope>
    <source>
        <strain evidence="13 14">C2J</strain>
    </source>
</reference>
<dbReference type="PROSITE" id="PS00211">
    <property type="entry name" value="ABC_TRANSPORTER_1"/>
    <property type="match status" value="1"/>
</dbReference>
<proteinExistence type="inferred from homology"/>
<dbReference type="EMBL" id="CP009508">
    <property type="protein sequence ID" value="AKB34856.1"/>
    <property type="molecule type" value="Genomic_DNA"/>
</dbReference>
<dbReference type="InterPro" id="IPR003593">
    <property type="entry name" value="AAA+_ATPase"/>
</dbReference>
<dbReference type="RefSeq" id="WP_048179169.1">
    <property type="nucleotide sequence ID" value="NZ_CP009508.1"/>
</dbReference>
<dbReference type="Pfam" id="PF00005">
    <property type="entry name" value="ABC_tran"/>
    <property type="match status" value="1"/>
</dbReference>
<dbReference type="PROSITE" id="PS50893">
    <property type="entry name" value="ABC_TRANSPORTER_2"/>
    <property type="match status" value="1"/>
</dbReference>
<name>A0A0E3LC40_9EURY</name>
<evidence type="ECO:0000256" key="9">
    <source>
        <dbReference type="ARBA" id="ARBA00041133"/>
    </source>
</evidence>
<keyword evidence="3" id="KW-0500">Molybdenum</keyword>
<evidence type="ECO:0000256" key="6">
    <source>
        <dbReference type="ARBA" id="ARBA00038307"/>
    </source>
</evidence>
<dbReference type="InterPro" id="IPR003439">
    <property type="entry name" value="ABC_transporter-like_ATP-bd"/>
</dbReference>
<dbReference type="InterPro" id="IPR005116">
    <property type="entry name" value="Transp-assoc_OB_typ1"/>
</dbReference>
<keyword evidence="5 13" id="KW-0067">ATP-binding</keyword>
<dbReference type="GO" id="GO:0032991">
    <property type="term" value="C:protein-containing complex"/>
    <property type="evidence" value="ECO:0007669"/>
    <property type="project" value="UniProtKB-ARBA"/>
</dbReference>
<evidence type="ECO:0000256" key="1">
    <source>
        <dbReference type="ARBA" id="ARBA00004202"/>
    </source>
</evidence>
<evidence type="ECO:0000256" key="2">
    <source>
        <dbReference type="ARBA" id="ARBA00022448"/>
    </source>
</evidence>
<evidence type="ECO:0000313" key="13">
    <source>
        <dbReference type="EMBL" id="AKB34856.1"/>
    </source>
</evidence>
<dbReference type="PATRIC" id="fig|1434118.4.peg.355"/>
<evidence type="ECO:0000259" key="12">
    <source>
        <dbReference type="PROSITE" id="PS51866"/>
    </source>
</evidence>
<dbReference type="CDD" id="cd03299">
    <property type="entry name" value="ABC_ModC_like"/>
    <property type="match status" value="1"/>
</dbReference>
<accession>A0A0E3LC40</accession>
<dbReference type="InterPro" id="IPR017871">
    <property type="entry name" value="ABC_transporter-like_CS"/>
</dbReference>
<evidence type="ECO:0000256" key="10">
    <source>
        <dbReference type="ARBA" id="ARBA00047936"/>
    </source>
</evidence>
<dbReference type="SUPFAM" id="SSF52540">
    <property type="entry name" value="P-loop containing nucleoside triphosphate hydrolases"/>
    <property type="match status" value="1"/>
</dbReference>
<dbReference type="KEGG" id="msj:MSSAC_0266"/>
<dbReference type="InterPro" id="IPR027417">
    <property type="entry name" value="P-loop_NTPase"/>
</dbReference>
<dbReference type="STRING" id="1434118.MSSAC_0266"/>
<dbReference type="EC" id="7.3.2.6" evidence="8"/>
<evidence type="ECO:0000256" key="7">
    <source>
        <dbReference type="ARBA" id="ARBA00038781"/>
    </source>
</evidence>
<dbReference type="PANTHER" id="PTHR42781:SF4">
    <property type="entry name" value="SPERMIDINE_PUTRESCINE IMPORT ATP-BINDING PROTEIN POTA"/>
    <property type="match status" value="1"/>
</dbReference>
<dbReference type="GeneID" id="24869811"/>
<protein>
    <recommendedName>
        <fullName evidence="9">Molybdate/tungstate import ATP-binding protein WtpC</fullName>
        <ecNumber evidence="8">7.3.2.6</ecNumber>
    </recommendedName>
</protein>
<comment type="similarity">
    <text evidence="6">Belongs to the ABC transporter superfamily. Sulfate/tungstate importer (TC 3.A.1.6) family.</text>
</comment>
<dbReference type="Gene3D" id="2.40.50.100">
    <property type="match status" value="1"/>
</dbReference>
<evidence type="ECO:0000256" key="4">
    <source>
        <dbReference type="ARBA" id="ARBA00022741"/>
    </source>
</evidence>
<feature type="domain" description="ABC transporter" evidence="11">
    <location>
        <begin position="2"/>
        <end position="228"/>
    </location>
</feature>
<evidence type="ECO:0000313" key="14">
    <source>
        <dbReference type="Proteomes" id="UP000033123"/>
    </source>
</evidence>
<evidence type="ECO:0000259" key="11">
    <source>
        <dbReference type="PROSITE" id="PS50893"/>
    </source>
</evidence>
<dbReference type="InterPro" id="IPR008995">
    <property type="entry name" value="Mo/tungstate-bd_C_term_dom"/>
</dbReference>
<comment type="subunit">
    <text evidence="7">The complex is composed of two ATP-binding proteins (WtpC), two transmembrane proteins (WtpB) and a solute-binding protein (WtpA).</text>
</comment>
<sequence length="348" mass="38844">MIEIESLSRKWKNFSLDNLSLKVESGEYFVILGPTGAGKTLLLELIAGFHVPDSGRILLDGKDVSDLPPEKHDLAFVYQNYSLFPHMNVKKNIEFGMRMKKIKDPKRVLDTSRDLKIEHLLDRNPLTLSGGEQQRVALARALVTNPNILLLDEPLSALDPRTQENAREMLSFLHKKNKLTVLHITHDQTEARIMADRIAVVMDGKLIQVGTPEDIFEKPVEGRVASFVGFENVLKGRVISADQGLLRIRVGEVVIDAAGDMEVGDQVYAFLRPENIALSKSSTQSSVRNSLQGRVTEVWVLGALVRVKIDCGVSLNVLITRQSAEEMELFPGVRVYAQFKASSVHVLR</sequence>
<dbReference type="InterPro" id="IPR004606">
    <property type="entry name" value="Mop_domain"/>
</dbReference>
<dbReference type="AlphaFoldDB" id="A0A0E3LC40"/>
<keyword evidence="4" id="KW-0547">Nucleotide-binding</keyword>
<dbReference type="GO" id="GO:1901238">
    <property type="term" value="F:ABC-type tungstate transporter activity"/>
    <property type="evidence" value="ECO:0007669"/>
    <property type="project" value="UniProtKB-EC"/>
</dbReference>
<evidence type="ECO:0000256" key="3">
    <source>
        <dbReference type="ARBA" id="ARBA00022505"/>
    </source>
</evidence>
<feature type="domain" description="Mop" evidence="12">
    <location>
        <begin position="284"/>
        <end position="348"/>
    </location>
</feature>
<comment type="subcellular location">
    <subcellularLocation>
        <location evidence="1">Cell membrane</location>
        <topology evidence="1">Peripheral membrane protein</topology>
    </subcellularLocation>
</comment>
<dbReference type="GO" id="GO:0015689">
    <property type="term" value="P:molybdate ion transport"/>
    <property type="evidence" value="ECO:0007669"/>
    <property type="project" value="InterPro"/>
</dbReference>
<dbReference type="FunFam" id="3.40.50.300:FF:000133">
    <property type="entry name" value="Spermidine/putrescine import ATP-binding protein PotA"/>
    <property type="match status" value="1"/>
</dbReference>
<comment type="catalytic activity">
    <reaction evidence="10">
        <text>tungstate(in) + ATP + H2O = tungstate(out) + ADP + phosphate + H(+)</text>
        <dbReference type="Rhea" id="RHEA:35027"/>
        <dbReference type="ChEBI" id="CHEBI:15377"/>
        <dbReference type="ChEBI" id="CHEBI:15378"/>
        <dbReference type="ChEBI" id="CHEBI:30616"/>
        <dbReference type="ChEBI" id="CHEBI:43474"/>
        <dbReference type="ChEBI" id="CHEBI:46502"/>
        <dbReference type="ChEBI" id="CHEBI:456216"/>
        <dbReference type="EC" id="7.3.2.6"/>
    </reaction>
</comment>
<organism evidence="13 14">
    <name type="scientific">Methanosarcina siciliae C2J</name>
    <dbReference type="NCBI Taxonomy" id="1434118"/>
    <lineage>
        <taxon>Archaea</taxon>
        <taxon>Methanobacteriati</taxon>
        <taxon>Methanobacteriota</taxon>
        <taxon>Stenosarchaea group</taxon>
        <taxon>Methanomicrobia</taxon>
        <taxon>Methanosarcinales</taxon>
        <taxon>Methanosarcinaceae</taxon>
        <taxon>Methanosarcina</taxon>
    </lineage>
</organism>
<dbReference type="PANTHER" id="PTHR42781">
    <property type="entry name" value="SPERMIDINE/PUTRESCINE IMPORT ATP-BINDING PROTEIN POTA"/>
    <property type="match status" value="1"/>
</dbReference>
<dbReference type="SUPFAM" id="SSF50331">
    <property type="entry name" value="MOP-like"/>
    <property type="match status" value="1"/>
</dbReference>
<dbReference type="Proteomes" id="UP000033123">
    <property type="component" value="Chromosome"/>
</dbReference>
<dbReference type="GO" id="GO:0005524">
    <property type="term" value="F:ATP binding"/>
    <property type="evidence" value="ECO:0007669"/>
    <property type="project" value="UniProtKB-KW"/>
</dbReference>
<dbReference type="GO" id="GO:0005886">
    <property type="term" value="C:plasma membrane"/>
    <property type="evidence" value="ECO:0007669"/>
    <property type="project" value="UniProtKB-SubCell"/>
</dbReference>
<dbReference type="GO" id="GO:0016887">
    <property type="term" value="F:ATP hydrolysis activity"/>
    <property type="evidence" value="ECO:0007669"/>
    <property type="project" value="InterPro"/>
</dbReference>
<dbReference type="PROSITE" id="PS51866">
    <property type="entry name" value="MOP"/>
    <property type="match status" value="1"/>
</dbReference>
<dbReference type="Pfam" id="PF03459">
    <property type="entry name" value="TOBE"/>
    <property type="match status" value="1"/>
</dbReference>
<keyword evidence="2" id="KW-0813">Transport</keyword>
<dbReference type="InterPro" id="IPR050093">
    <property type="entry name" value="ABC_SmlMolc_Importer"/>
</dbReference>
<dbReference type="InterPro" id="IPR012340">
    <property type="entry name" value="NA-bd_OB-fold"/>
</dbReference>
<evidence type="ECO:0000256" key="8">
    <source>
        <dbReference type="ARBA" id="ARBA00039025"/>
    </source>
</evidence>